<dbReference type="PRINTS" id="PR00035">
    <property type="entry name" value="HTHGNTR"/>
</dbReference>
<dbReference type="InterPro" id="IPR000524">
    <property type="entry name" value="Tscrpt_reg_HTH_GntR"/>
</dbReference>
<evidence type="ECO:0000259" key="4">
    <source>
        <dbReference type="PROSITE" id="PS50949"/>
    </source>
</evidence>
<proteinExistence type="predicted"/>
<dbReference type="PANTHER" id="PTHR43537">
    <property type="entry name" value="TRANSCRIPTIONAL REGULATOR, GNTR FAMILY"/>
    <property type="match status" value="1"/>
</dbReference>
<dbReference type="InterPro" id="IPR036388">
    <property type="entry name" value="WH-like_DNA-bd_sf"/>
</dbReference>
<dbReference type="Gene3D" id="1.20.120.530">
    <property type="entry name" value="GntR ligand-binding domain-like"/>
    <property type="match status" value="1"/>
</dbReference>
<evidence type="ECO:0000313" key="5">
    <source>
        <dbReference type="EMBL" id="OWT59134.1"/>
    </source>
</evidence>
<dbReference type="AlphaFoldDB" id="A0A225MCW6"/>
<dbReference type="Pfam" id="PF07729">
    <property type="entry name" value="FCD"/>
    <property type="match status" value="1"/>
</dbReference>
<dbReference type="OrthoDB" id="8959245at2"/>
<dbReference type="InterPro" id="IPR011711">
    <property type="entry name" value="GntR_C"/>
</dbReference>
<keyword evidence="1" id="KW-0805">Transcription regulation</keyword>
<dbReference type="PANTHER" id="PTHR43537:SF24">
    <property type="entry name" value="GLUCONATE OPERON TRANSCRIPTIONAL REPRESSOR"/>
    <property type="match status" value="1"/>
</dbReference>
<name>A0A225MCW6_9BURK</name>
<dbReference type="GO" id="GO:0003700">
    <property type="term" value="F:DNA-binding transcription factor activity"/>
    <property type="evidence" value="ECO:0007669"/>
    <property type="project" value="InterPro"/>
</dbReference>
<dbReference type="PROSITE" id="PS50949">
    <property type="entry name" value="HTH_GNTR"/>
    <property type="match status" value="1"/>
</dbReference>
<feature type="domain" description="HTH gntR-type" evidence="4">
    <location>
        <begin position="29"/>
        <end position="96"/>
    </location>
</feature>
<reference evidence="6" key="1">
    <citation type="submission" date="2017-06" db="EMBL/GenBank/DDBJ databases">
        <title>Herbaspirillum phytohormonus sp. nov., isolated from the root nodule of Robinia pseudoacacia in lead-zinc mine.</title>
        <authorList>
            <person name="Fan M."/>
            <person name="Lin Y."/>
        </authorList>
    </citation>
    <scope>NUCLEOTIDE SEQUENCE [LARGE SCALE GENOMIC DNA]</scope>
    <source>
        <strain evidence="6">SC-089</strain>
    </source>
</reference>
<dbReference type="Proteomes" id="UP000214603">
    <property type="component" value="Unassembled WGS sequence"/>
</dbReference>
<gene>
    <name evidence="5" type="ORF">CEY11_13170</name>
</gene>
<accession>A0A225MCW6</accession>
<keyword evidence="2" id="KW-0238">DNA-binding</keyword>
<dbReference type="Pfam" id="PF00392">
    <property type="entry name" value="GntR"/>
    <property type="match status" value="1"/>
</dbReference>
<sequence length="244" mass="27178">MNESSGLALLDMEGAVEARLFSGRQLLTLTLSEQIAAQIGDRIIAGAIEDGTPLPEQELAERYQVSRGPIREALRILEREGLVELHPRRGATVTSLNSTELAEIYEIRASLLSMVARKNVASHSAEYLNLLERTIEQLEHMLGDTLEDATRYAETVFRASLNSAMLTQSKRLANIVTSLSLQTLRYSKLGLRSQERRKRSFLLWKQGYEAAKTGDADLAEKLSQLRMKEAWQAMVSALDDSGKS</sequence>
<keyword evidence="6" id="KW-1185">Reference proteome</keyword>
<dbReference type="CDD" id="cd07377">
    <property type="entry name" value="WHTH_GntR"/>
    <property type="match status" value="1"/>
</dbReference>
<dbReference type="Gene3D" id="1.10.10.10">
    <property type="entry name" value="Winged helix-like DNA-binding domain superfamily/Winged helix DNA-binding domain"/>
    <property type="match status" value="1"/>
</dbReference>
<dbReference type="EMBL" id="NJIH01000007">
    <property type="protein sequence ID" value="OWT59134.1"/>
    <property type="molecule type" value="Genomic_DNA"/>
</dbReference>
<dbReference type="SUPFAM" id="SSF48008">
    <property type="entry name" value="GntR ligand-binding domain-like"/>
    <property type="match status" value="1"/>
</dbReference>
<organism evidence="5 6">
    <name type="scientific">Candidimonas nitroreducens</name>
    <dbReference type="NCBI Taxonomy" id="683354"/>
    <lineage>
        <taxon>Bacteria</taxon>
        <taxon>Pseudomonadati</taxon>
        <taxon>Pseudomonadota</taxon>
        <taxon>Betaproteobacteria</taxon>
        <taxon>Burkholderiales</taxon>
        <taxon>Alcaligenaceae</taxon>
        <taxon>Candidimonas</taxon>
    </lineage>
</organism>
<evidence type="ECO:0000256" key="2">
    <source>
        <dbReference type="ARBA" id="ARBA00023125"/>
    </source>
</evidence>
<dbReference type="SMART" id="SM00345">
    <property type="entry name" value="HTH_GNTR"/>
    <property type="match status" value="1"/>
</dbReference>
<dbReference type="InterPro" id="IPR008920">
    <property type="entry name" value="TF_FadR/GntR_C"/>
</dbReference>
<dbReference type="SUPFAM" id="SSF46785">
    <property type="entry name" value="Winged helix' DNA-binding domain"/>
    <property type="match status" value="1"/>
</dbReference>
<evidence type="ECO:0000313" key="6">
    <source>
        <dbReference type="Proteomes" id="UP000214603"/>
    </source>
</evidence>
<evidence type="ECO:0000256" key="1">
    <source>
        <dbReference type="ARBA" id="ARBA00023015"/>
    </source>
</evidence>
<evidence type="ECO:0000256" key="3">
    <source>
        <dbReference type="ARBA" id="ARBA00023163"/>
    </source>
</evidence>
<dbReference type="RefSeq" id="WP_088603865.1">
    <property type="nucleotide sequence ID" value="NZ_NJIH01000007.1"/>
</dbReference>
<comment type="caution">
    <text evidence="5">The sequence shown here is derived from an EMBL/GenBank/DDBJ whole genome shotgun (WGS) entry which is preliminary data.</text>
</comment>
<dbReference type="InterPro" id="IPR036390">
    <property type="entry name" value="WH_DNA-bd_sf"/>
</dbReference>
<protein>
    <submittedName>
        <fullName evidence="5">GntR family transcriptional regulator</fullName>
    </submittedName>
</protein>
<keyword evidence="3" id="KW-0804">Transcription</keyword>
<dbReference type="GO" id="GO:0003677">
    <property type="term" value="F:DNA binding"/>
    <property type="evidence" value="ECO:0007669"/>
    <property type="project" value="UniProtKB-KW"/>
</dbReference>